<dbReference type="EMBL" id="JADDUC020000072">
    <property type="protein sequence ID" value="KAI1229543.1"/>
    <property type="molecule type" value="Genomic_DNA"/>
</dbReference>
<dbReference type="OrthoDB" id="9331472at2759"/>
<reference evidence="2" key="1">
    <citation type="submission" date="2020-10" db="EMBL/GenBank/DDBJ databases">
        <title>Feather gene expression reveals the developmental basis of iridescence in African starlings.</title>
        <authorList>
            <person name="Rubenstein D.R."/>
        </authorList>
    </citation>
    <scope>NUCLEOTIDE SEQUENCE</scope>
    <source>
        <strain evidence="2">SS15</strain>
        <tissue evidence="2">Liver</tissue>
    </source>
</reference>
<feature type="compositionally biased region" description="Low complexity" evidence="1">
    <location>
        <begin position="40"/>
        <end position="53"/>
    </location>
</feature>
<evidence type="ECO:0000313" key="2">
    <source>
        <dbReference type="EMBL" id="KAG0112843.1"/>
    </source>
</evidence>
<evidence type="ECO:0000313" key="3">
    <source>
        <dbReference type="EMBL" id="KAI1229543.1"/>
    </source>
</evidence>
<sequence>EPCPTAHQSGSTTKRYHGEAATIWSLDLLLFHLVTGSTRSGGARRSSGDGSCSHEGSLKPGSADAEAALGSARALLGSALGTAGPLCPHIALTALHQTNPFRAQHLSFVLLQKACHKKGVSFAPGSRVEQLRWLSCSGRARQLLALQG</sequence>
<reference evidence="3" key="3">
    <citation type="submission" date="2022-01" db="EMBL/GenBank/DDBJ databases">
        <authorList>
            <person name="Rubenstein D.R."/>
        </authorList>
    </citation>
    <scope>NUCLEOTIDE SEQUENCE</scope>
    <source>
        <strain evidence="3">SS15</strain>
        <tissue evidence="3">Liver</tissue>
    </source>
</reference>
<name>A0A835NCF8_9PASS</name>
<feature type="non-terminal residue" evidence="2">
    <location>
        <position position="1"/>
    </location>
</feature>
<feature type="region of interest" description="Disordered" evidence="1">
    <location>
        <begin position="40"/>
        <end position="59"/>
    </location>
</feature>
<dbReference type="Proteomes" id="UP000618051">
    <property type="component" value="Unassembled WGS sequence"/>
</dbReference>
<dbReference type="AlphaFoldDB" id="A0A835NCF8"/>
<proteinExistence type="predicted"/>
<gene>
    <name evidence="3" type="ORF">IHE44_0014136</name>
    <name evidence="2" type="ORF">IHE44_014046</name>
</gene>
<comment type="caution">
    <text evidence="2">The sequence shown here is derived from an EMBL/GenBank/DDBJ whole genome shotgun (WGS) entry which is preliminary data.</text>
</comment>
<organism evidence="2">
    <name type="scientific">Lamprotornis superbus</name>
    <dbReference type="NCBI Taxonomy" id="245042"/>
    <lineage>
        <taxon>Eukaryota</taxon>
        <taxon>Metazoa</taxon>
        <taxon>Chordata</taxon>
        <taxon>Craniata</taxon>
        <taxon>Vertebrata</taxon>
        <taxon>Euteleostomi</taxon>
        <taxon>Archelosauria</taxon>
        <taxon>Archosauria</taxon>
        <taxon>Dinosauria</taxon>
        <taxon>Saurischia</taxon>
        <taxon>Theropoda</taxon>
        <taxon>Coelurosauria</taxon>
        <taxon>Aves</taxon>
        <taxon>Neognathae</taxon>
        <taxon>Neoaves</taxon>
        <taxon>Telluraves</taxon>
        <taxon>Australaves</taxon>
        <taxon>Passeriformes</taxon>
        <taxon>Sturnidae</taxon>
        <taxon>Lamprotornis</taxon>
    </lineage>
</organism>
<dbReference type="EMBL" id="JADDUC010000803">
    <property type="protein sequence ID" value="KAG0112843.1"/>
    <property type="molecule type" value="Genomic_DNA"/>
</dbReference>
<reference evidence="3 4" key="2">
    <citation type="journal article" date="2021" name="J. Hered.">
        <title>Feather Gene Expression Elucidates the Developmental Basis of Plumage Iridescence in African Starlings.</title>
        <authorList>
            <person name="Rubenstein D.R."/>
            <person name="Corvelo A."/>
            <person name="MacManes M.D."/>
            <person name="Maia R."/>
            <person name="Narzisi G."/>
            <person name="Rousaki A."/>
            <person name="Vandenabeele P."/>
            <person name="Shawkey M.D."/>
            <person name="Solomon J."/>
        </authorList>
    </citation>
    <scope>NUCLEOTIDE SEQUENCE [LARGE SCALE GENOMIC DNA]</scope>
    <source>
        <strain evidence="3">SS15</strain>
    </source>
</reference>
<protein>
    <submittedName>
        <fullName evidence="2">Uncharacterized protein</fullName>
    </submittedName>
</protein>
<accession>A0A835NCF8</accession>
<evidence type="ECO:0000313" key="4">
    <source>
        <dbReference type="Proteomes" id="UP000618051"/>
    </source>
</evidence>
<evidence type="ECO:0000256" key="1">
    <source>
        <dbReference type="SAM" id="MobiDB-lite"/>
    </source>
</evidence>
<keyword evidence="4" id="KW-1185">Reference proteome</keyword>